<organism evidence="2 3">
    <name type="scientific">Dryococelus australis</name>
    <dbReference type="NCBI Taxonomy" id="614101"/>
    <lineage>
        <taxon>Eukaryota</taxon>
        <taxon>Metazoa</taxon>
        <taxon>Ecdysozoa</taxon>
        <taxon>Arthropoda</taxon>
        <taxon>Hexapoda</taxon>
        <taxon>Insecta</taxon>
        <taxon>Pterygota</taxon>
        <taxon>Neoptera</taxon>
        <taxon>Polyneoptera</taxon>
        <taxon>Phasmatodea</taxon>
        <taxon>Verophasmatodea</taxon>
        <taxon>Anareolatae</taxon>
        <taxon>Phasmatidae</taxon>
        <taxon>Eurycanthinae</taxon>
        <taxon>Dryococelus</taxon>
    </lineage>
</organism>
<evidence type="ECO:0000313" key="3">
    <source>
        <dbReference type="Proteomes" id="UP001159363"/>
    </source>
</evidence>
<feature type="domain" description="Macroglobulin" evidence="1">
    <location>
        <begin position="11"/>
        <end position="87"/>
    </location>
</feature>
<dbReference type="Proteomes" id="UP001159363">
    <property type="component" value="Chromosome 10"/>
</dbReference>
<dbReference type="InterPro" id="IPR002890">
    <property type="entry name" value="MG2"/>
</dbReference>
<dbReference type="EMBL" id="JARBHB010000011">
    <property type="protein sequence ID" value="KAJ8872482.1"/>
    <property type="molecule type" value="Genomic_DNA"/>
</dbReference>
<evidence type="ECO:0000259" key="1">
    <source>
        <dbReference type="Pfam" id="PF01835"/>
    </source>
</evidence>
<dbReference type="InterPro" id="IPR050473">
    <property type="entry name" value="A2M/Complement_sys"/>
</dbReference>
<gene>
    <name evidence="2" type="ORF">PR048_026088</name>
</gene>
<dbReference type="PANTHER" id="PTHR11412:SF172">
    <property type="entry name" value="LD23292P"/>
    <property type="match status" value="1"/>
</dbReference>
<dbReference type="PANTHER" id="PTHR11412">
    <property type="entry name" value="MACROGLOBULIN / COMPLEMENT"/>
    <property type="match status" value="1"/>
</dbReference>
<comment type="caution">
    <text evidence="2">The sequence shown here is derived from an EMBL/GenBank/DDBJ whole genome shotgun (WGS) entry which is preliminary data.</text>
</comment>
<accession>A0ABQ9GKF2</accession>
<reference evidence="2 3" key="1">
    <citation type="submission" date="2023-02" db="EMBL/GenBank/DDBJ databases">
        <title>LHISI_Scaffold_Assembly.</title>
        <authorList>
            <person name="Stuart O.P."/>
            <person name="Cleave R."/>
            <person name="Magrath M.J.L."/>
            <person name="Mikheyev A.S."/>
        </authorList>
    </citation>
    <scope>NUCLEOTIDE SEQUENCE [LARGE SCALE GENOMIC DNA]</scope>
    <source>
        <strain evidence="2">Daus_M_001</strain>
        <tissue evidence="2">Leg muscle</tissue>
    </source>
</reference>
<keyword evidence="3" id="KW-1185">Reference proteome</keyword>
<name>A0ABQ9GKF2_9NEOP</name>
<dbReference type="Gene3D" id="2.60.40.1930">
    <property type="match status" value="1"/>
</dbReference>
<sequence>MVDNNPNFVDIVNFRAVPISTELRAFDDAVDVYMLDPHRHIMRRWLSRQSNFGSVSLSYQLSDQPVFGEWFIQIIAQNQVEETPFLVEEYYQTRFEVFTFIINI</sequence>
<protein>
    <recommendedName>
        <fullName evidence="1">Macroglobulin domain-containing protein</fullName>
    </recommendedName>
</protein>
<proteinExistence type="predicted"/>
<evidence type="ECO:0000313" key="2">
    <source>
        <dbReference type="EMBL" id="KAJ8872482.1"/>
    </source>
</evidence>
<dbReference type="Pfam" id="PF01835">
    <property type="entry name" value="MG2"/>
    <property type="match status" value="1"/>
</dbReference>